<accession>A0A4R0P7R6</accession>
<comment type="caution">
    <text evidence="5">The sequence shown here is derived from an EMBL/GenBank/DDBJ whole genome shotgun (WGS) entry which is preliminary data.</text>
</comment>
<keyword evidence="2" id="KW-0479">Metal-binding</keyword>
<proteinExistence type="inferred from homology"/>
<dbReference type="PROSITE" id="PS51257">
    <property type="entry name" value="PROKAR_LIPOPROTEIN"/>
    <property type="match status" value="1"/>
</dbReference>
<dbReference type="PANTHER" id="PTHR10003">
    <property type="entry name" value="SUPEROXIDE DISMUTASE CU-ZN -RELATED"/>
    <property type="match status" value="1"/>
</dbReference>
<evidence type="ECO:0000313" key="5">
    <source>
        <dbReference type="EMBL" id="TCD11572.1"/>
    </source>
</evidence>
<feature type="chain" id="PRO_5020281215" description="Superoxide dismutase [Cu-Zn]" evidence="3">
    <location>
        <begin position="20"/>
        <end position="177"/>
    </location>
</feature>
<dbReference type="InterPro" id="IPR001424">
    <property type="entry name" value="SOD_Cu_Zn_dom"/>
</dbReference>
<name>A0A4R0P7R6_9SPHI</name>
<feature type="signal peptide" evidence="3">
    <location>
        <begin position="1"/>
        <end position="19"/>
    </location>
</feature>
<evidence type="ECO:0000313" key="6">
    <source>
        <dbReference type="Proteomes" id="UP000291485"/>
    </source>
</evidence>
<keyword evidence="2" id="KW-0186">Copper</keyword>
<dbReference type="GO" id="GO:0005507">
    <property type="term" value="F:copper ion binding"/>
    <property type="evidence" value="ECO:0007669"/>
    <property type="project" value="InterPro"/>
</dbReference>
<dbReference type="InterPro" id="IPR018152">
    <property type="entry name" value="SOD_Cu/Zn_BS"/>
</dbReference>
<protein>
    <recommendedName>
        <fullName evidence="2">Superoxide dismutase [Cu-Zn]</fullName>
        <ecNumber evidence="2">1.15.1.1</ecNumber>
    </recommendedName>
</protein>
<evidence type="ECO:0000256" key="2">
    <source>
        <dbReference type="RuleBase" id="RU000393"/>
    </source>
</evidence>
<evidence type="ECO:0000256" key="3">
    <source>
        <dbReference type="SAM" id="SignalP"/>
    </source>
</evidence>
<reference evidence="5 6" key="1">
    <citation type="submission" date="2019-02" db="EMBL/GenBank/DDBJ databases">
        <title>Pedobacter sp. RP-3-11 sp. nov., isolated from Arctic soil.</title>
        <authorList>
            <person name="Dahal R.H."/>
        </authorList>
    </citation>
    <scope>NUCLEOTIDE SEQUENCE [LARGE SCALE GENOMIC DNA]</scope>
    <source>
        <strain evidence="5 6">RP-3-11</strain>
    </source>
</reference>
<dbReference type="OrthoDB" id="9792957at2"/>
<comment type="similarity">
    <text evidence="1 2">Belongs to the Cu-Zn superoxide dismutase family.</text>
</comment>
<dbReference type="InterPro" id="IPR024134">
    <property type="entry name" value="SOD_Cu/Zn_/chaperone"/>
</dbReference>
<dbReference type="Gene3D" id="2.60.40.200">
    <property type="entry name" value="Superoxide dismutase, copper/zinc binding domain"/>
    <property type="match status" value="1"/>
</dbReference>
<dbReference type="AlphaFoldDB" id="A0A4R0P7R6"/>
<dbReference type="EC" id="1.15.1.1" evidence="2"/>
<keyword evidence="2" id="KW-0560">Oxidoreductase</keyword>
<keyword evidence="6" id="KW-1185">Reference proteome</keyword>
<dbReference type="RefSeq" id="WP_131556822.1">
    <property type="nucleotide sequence ID" value="NZ_SJSN01000003.1"/>
</dbReference>
<organism evidence="5 6">
    <name type="scientific">Pedobacter frigidisoli</name>
    <dbReference type="NCBI Taxonomy" id="2530455"/>
    <lineage>
        <taxon>Bacteria</taxon>
        <taxon>Pseudomonadati</taxon>
        <taxon>Bacteroidota</taxon>
        <taxon>Sphingobacteriia</taxon>
        <taxon>Sphingobacteriales</taxon>
        <taxon>Sphingobacteriaceae</taxon>
        <taxon>Pedobacter</taxon>
    </lineage>
</organism>
<dbReference type="Proteomes" id="UP000291485">
    <property type="component" value="Unassembled WGS sequence"/>
</dbReference>
<dbReference type="Pfam" id="PF00080">
    <property type="entry name" value="Sod_Cu"/>
    <property type="match status" value="1"/>
</dbReference>
<dbReference type="PRINTS" id="PR00068">
    <property type="entry name" value="CUZNDISMTASE"/>
</dbReference>
<dbReference type="EMBL" id="SJSN01000003">
    <property type="protein sequence ID" value="TCD11572.1"/>
    <property type="molecule type" value="Genomic_DNA"/>
</dbReference>
<dbReference type="InterPro" id="IPR036423">
    <property type="entry name" value="SOD-like_Cu/Zn_dom_sf"/>
</dbReference>
<dbReference type="SUPFAM" id="SSF49329">
    <property type="entry name" value="Cu,Zn superoxide dismutase-like"/>
    <property type="match status" value="1"/>
</dbReference>
<keyword evidence="3" id="KW-0732">Signal</keyword>
<gene>
    <name evidence="5" type="ORF">EZ449_04735</name>
</gene>
<keyword evidence="2" id="KW-0862">Zinc</keyword>
<dbReference type="GO" id="GO:0004784">
    <property type="term" value="F:superoxide dismutase activity"/>
    <property type="evidence" value="ECO:0007669"/>
    <property type="project" value="UniProtKB-EC"/>
</dbReference>
<sequence>MMKNYLLTLAIAGAALVSACTKTDKEIAQANLSETADPSKSIGTVKFYELSDGKIKMDLELKFASRADSNVAVHFHEHGDCGDMGENTHGHWNPTKENHGKWGSSAYHSGDIGNIMLDAKGEGKISVTTDRWSIKDGDVKNIIGRGIIVHGGTDDYTTQPTGNSGPRVGCGVIEAIK</sequence>
<evidence type="ECO:0000256" key="1">
    <source>
        <dbReference type="ARBA" id="ARBA00010457"/>
    </source>
</evidence>
<comment type="catalytic activity">
    <reaction evidence="2">
        <text>2 superoxide + 2 H(+) = H2O2 + O2</text>
        <dbReference type="Rhea" id="RHEA:20696"/>
        <dbReference type="ChEBI" id="CHEBI:15378"/>
        <dbReference type="ChEBI" id="CHEBI:15379"/>
        <dbReference type="ChEBI" id="CHEBI:16240"/>
        <dbReference type="ChEBI" id="CHEBI:18421"/>
        <dbReference type="EC" id="1.15.1.1"/>
    </reaction>
</comment>
<evidence type="ECO:0000259" key="4">
    <source>
        <dbReference type="Pfam" id="PF00080"/>
    </source>
</evidence>
<comment type="function">
    <text evidence="2">Destroys radicals which are normally produced within the cells and which are toxic to biological systems.</text>
</comment>
<dbReference type="PROSITE" id="PS00332">
    <property type="entry name" value="SOD_CU_ZN_2"/>
    <property type="match status" value="1"/>
</dbReference>
<feature type="domain" description="Superoxide dismutase copper/zinc binding" evidence="4">
    <location>
        <begin position="43"/>
        <end position="173"/>
    </location>
</feature>
<comment type="cofactor">
    <cofactor evidence="2">
        <name>Cu cation</name>
        <dbReference type="ChEBI" id="CHEBI:23378"/>
    </cofactor>
    <text evidence="2">Binds 1 copper ion per subunit.</text>
</comment>
<comment type="cofactor">
    <cofactor evidence="2">
        <name>Zn(2+)</name>
        <dbReference type="ChEBI" id="CHEBI:29105"/>
    </cofactor>
    <text evidence="2">Binds 1 zinc ion per subunit.</text>
</comment>